<gene>
    <name evidence="3" type="ORF">PG996_010832</name>
</gene>
<reference evidence="3 4" key="1">
    <citation type="submission" date="2023-01" db="EMBL/GenBank/DDBJ databases">
        <title>Analysis of 21 Apiospora genomes using comparative genomics revels a genus with tremendous synthesis potential of carbohydrate active enzymes and secondary metabolites.</title>
        <authorList>
            <person name="Sorensen T."/>
        </authorList>
    </citation>
    <scope>NUCLEOTIDE SEQUENCE [LARGE SCALE GENOMIC DNA]</scope>
    <source>
        <strain evidence="3 4">CBS 83171</strain>
    </source>
</reference>
<keyword evidence="4" id="KW-1185">Reference proteome</keyword>
<dbReference type="InterPro" id="IPR021514">
    <property type="entry name" value="DUF3176"/>
</dbReference>
<evidence type="ECO:0000256" key="2">
    <source>
        <dbReference type="SAM" id="Phobius"/>
    </source>
</evidence>
<accession>A0ABR1UPQ3</accession>
<sequence>MPRQDLSPSVTGHVQSPPANQQQYLHAPSTITNPTVASSAAGSGDYQKPVHGLAKGHRSATWSLPSVFSFNCFKGKGKIDPKAESKGLLTEEQKVSKRRYNWRSEFLLGLIAILSSLAIILLMVFADGNPLGSFKIPLPLVIAGLGATTRGSLAFAIGACLAQGKWNWLRQRSDNVMSFKKFDEASRGPMGALHLATLGALVTALLLAFDPLLQGAISHIGQLVDTPNLAAPTIPYGSRLDARQGGRPNTSSQALINWIQNLKGDHFHDWLSNLCYGARGEKGEQSLIVAQRTTADDCFVDLAHYIGRLGAHAFAVKTIVHAALTLPNIIKFITEVRYEMRHEDFLPPQAIKVDLGLAGPYEMVRDILEKCDLHLSEKLQILQDFVKIDLERDITRLYRSDGTNTISIKPFVHAELQLCDLANREDMQFVDNDRYVGCSKPACYFCLRYMNSHPTKRFVEPTSHHKVPLGVRAPAADPSRDVNGNGAAILRDAQHNMEWKVEQDILGALGSTSDPISFQHLSTDGVDRESSVITTRFGY</sequence>
<dbReference type="EMBL" id="JAQQWM010000006">
    <property type="protein sequence ID" value="KAK8060902.1"/>
    <property type="molecule type" value="Genomic_DNA"/>
</dbReference>
<keyword evidence="2" id="KW-1133">Transmembrane helix</keyword>
<name>A0ABR1UPQ3_9PEZI</name>
<dbReference type="PANTHER" id="PTHR35394:SF5">
    <property type="entry name" value="DUF3176 DOMAIN-CONTAINING PROTEIN"/>
    <property type="match status" value="1"/>
</dbReference>
<feature type="region of interest" description="Disordered" evidence="1">
    <location>
        <begin position="1"/>
        <end position="21"/>
    </location>
</feature>
<evidence type="ECO:0000313" key="4">
    <source>
        <dbReference type="Proteomes" id="UP001446871"/>
    </source>
</evidence>
<evidence type="ECO:0000256" key="1">
    <source>
        <dbReference type="SAM" id="MobiDB-lite"/>
    </source>
</evidence>
<dbReference type="InterPro" id="IPR027796">
    <property type="entry name" value="OTT_1508_deam-like"/>
</dbReference>
<feature type="transmembrane region" description="Helical" evidence="2">
    <location>
        <begin position="138"/>
        <end position="162"/>
    </location>
</feature>
<comment type="caution">
    <text evidence="3">The sequence shown here is derived from an EMBL/GenBank/DDBJ whole genome shotgun (WGS) entry which is preliminary data.</text>
</comment>
<feature type="transmembrane region" description="Helical" evidence="2">
    <location>
        <begin position="106"/>
        <end position="126"/>
    </location>
</feature>
<feature type="transmembrane region" description="Helical" evidence="2">
    <location>
        <begin position="190"/>
        <end position="209"/>
    </location>
</feature>
<dbReference type="PANTHER" id="PTHR35394">
    <property type="entry name" value="DUF3176 DOMAIN-CONTAINING PROTEIN"/>
    <property type="match status" value="1"/>
</dbReference>
<dbReference type="Proteomes" id="UP001446871">
    <property type="component" value="Unassembled WGS sequence"/>
</dbReference>
<dbReference type="Pfam" id="PF11374">
    <property type="entry name" value="DUF3176"/>
    <property type="match status" value="1"/>
</dbReference>
<keyword evidence="2" id="KW-0472">Membrane</keyword>
<evidence type="ECO:0000313" key="3">
    <source>
        <dbReference type="EMBL" id="KAK8060902.1"/>
    </source>
</evidence>
<dbReference type="Pfam" id="PF14441">
    <property type="entry name" value="OTT_1508_deam"/>
    <property type="match status" value="1"/>
</dbReference>
<proteinExistence type="predicted"/>
<keyword evidence="2" id="KW-0812">Transmembrane</keyword>
<protein>
    <submittedName>
        <fullName evidence="3">Uncharacterized protein</fullName>
    </submittedName>
</protein>
<organism evidence="3 4">
    <name type="scientific">Apiospora saccharicola</name>
    <dbReference type="NCBI Taxonomy" id="335842"/>
    <lineage>
        <taxon>Eukaryota</taxon>
        <taxon>Fungi</taxon>
        <taxon>Dikarya</taxon>
        <taxon>Ascomycota</taxon>
        <taxon>Pezizomycotina</taxon>
        <taxon>Sordariomycetes</taxon>
        <taxon>Xylariomycetidae</taxon>
        <taxon>Amphisphaeriales</taxon>
        <taxon>Apiosporaceae</taxon>
        <taxon>Apiospora</taxon>
    </lineage>
</organism>